<keyword evidence="1" id="KW-0472">Membrane</keyword>
<evidence type="ECO:0000259" key="2">
    <source>
        <dbReference type="Pfam" id="PF00685"/>
    </source>
</evidence>
<dbReference type="InterPro" id="IPR051135">
    <property type="entry name" value="Gal/GlcNAc/GalNAc_ST"/>
</dbReference>
<gene>
    <name evidence="3" type="ORF">EB796_018430</name>
</gene>
<keyword evidence="1" id="KW-1133">Transmembrane helix</keyword>
<dbReference type="AlphaFoldDB" id="A0A7J7JBD0"/>
<evidence type="ECO:0000256" key="1">
    <source>
        <dbReference type="SAM" id="Phobius"/>
    </source>
</evidence>
<dbReference type="GO" id="GO:0006790">
    <property type="term" value="P:sulfur compound metabolic process"/>
    <property type="evidence" value="ECO:0007669"/>
    <property type="project" value="TreeGrafter"/>
</dbReference>
<dbReference type="Proteomes" id="UP000593567">
    <property type="component" value="Unassembled WGS sequence"/>
</dbReference>
<proteinExistence type="predicted"/>
<dbReference type="InterPro" id="IPR000863">
    <property type="entry name" value="Sulfotransferase_dom"/>
</dbReference>
<dbReference type="PANTHER" id="PTHR10704:SF44">
    <property type="entry name" value="LD35051P-RELATED"/>
    <property type="match status" value="1"/>
</dbReference>
<accession>A0A7J7JBD0</accession>
<comment type="caution">
    <text evidence="3">The sequence shown here is derived from an EMBL/GenBank/DDBJ whole genome shotgun (WGS) entry which is preliminary data.</text>
</comment>
<keyword evidence="1" id="KW-0812">Transmembrane</keyword>
<protein>
    <recommendedName>
        <fullName evidence="2">Sulfotransferase domain-containing protein</fullName>
    </recommendedName>
</protein>
<dbReference type="Gene3D" id="3.40.50.300">
    <property type="entry name" value="P-loop containing nucleotide triphosphate hydrolases"/>
    <property type="match status" value="1"/>
</dbReference>
<keyword evidence="4" id="KW-1185">Reference proteome</keyword>
<organism evidence="3 4">
    <name type="scientific">Bugula neritina</name>
    <name type="common">Brown bryozoan</name>
    <name type="synonym">Sertularia neritina</name>
    <dbReference type="NCBI Taxonomy" id="10212"/>
    <lineage>
        <taxon>Eukaryota</taxon>
        <taxon>Metazoa</taxon>
        <taxon>Spiralia</taxon>
        <taxon>Lophotrochozoa</taxon>
        <taxon>Bryozoa</taxon>
        <taxon>Gymnolaemata</taxon>
        <taxon>Cheilostomatida</taxon>
        <taxon>Flustrina</taxon>
        <taxon>Buguloidea</taxon>
        <taxon>Bugulidae</taxon>
        <taxon>Bugula</taxon>
    </lineage>
</organism>
<dbReference type="InterPro" id="IPR027417">
    <property type="entry name" value="P-loop_NTPase"/>
</dbReference>
<sequence length="653" mass="74388">MICQKRLTLHVSLLVAGLCLVSYFNHNFSTEWPNSLEEADIKPVLRLKSQPIGKESLSRGVSQQSDSNGSLFYGKPLGPSKPPQGVQIHSNQPFQETLSFNQNSSIREDTLYQSIRQDRLDYVEIGCFSAMTVFYQNIGNMATSLEACRLKCLKNNLYYIFSPSNSRCVCRDQYHPMYSKPPSHCAKNNSGSIVGVSGNTTGLLVSKYLSNSARNCRCTSNSCESITCNNIGSDRSCWAGPKKTDLLKYQKENSSYDCHDEEYTIYSMQPKKLKRGTRVCTKKECIYCVKPKDMYGFWPVEDCSKFHPPKTPLNKIRLYKITPPGIFSIPTQVTVFTKKRVKDTAKILLLGYYRSGSTFSSELFRSHPDAFYLFEPFHSIVPRNISSQHEEVHDYLVNQTSIAMSSIFECNFLEVPFNTISRFPQADKMLKSCQAKNILDCVAMFIARCQAQRLTVVKSIRARMLSVERMMNNNKHTDLKVTLLLRDPRGMMRSRINTAGSPDKKYANNSSEIFRHAAMLCMAMADDIQRAKQMQKIHSQQVVIIHYEDIANYTKTAANYIYRVLGLSEPPQEIKSAISALEGNNMEKAFGVFRRDSVATAYKWKKSLSFKQVKLIDEGCKDYYKYIGYEPVGSEQELSDPNNYHRTHLTPLI</sequence>
<dbReference type="OrthoDB" id="5987729at2759"/>
<dbReference type="SUPFAM" id="SSF52540">
    <property type="entry name" value="P-loop containing nucleoside triphosphate hydrolases"/>
    <property type="match status" value="1"/>
</dbReference>
<evidence type="ECO:0000313" key="3">
    <source>
        <dbReference type="EMBL" id="KAF6023243.1"/>
    </source>
</evidence>
<feature type="transmembrane region" description="Helical" evidence="1">
    <location>
        <begin position="7"/>
        <end position="24"/>
    </location>
</feature>
<dbReference type="PANTHER" id="PTHR10704">
    <property type="entry name" value="CARBOHYDRATE SULFOTRANSFERASE"/>
    <property type="match status" value="1"/>
</dbReference>
<feature type="domain" description="Sulfotransferase" evidence="2">
    <location>
        <begin position="346"/>
        <end position="623"/>
    </location>
</feature>
<dbReference type="GO" id="GO:0006044">
    <property type="term" value="P:N-acetylglucosamine metabolic process"/>
    <property type="evidence" value="ECO:0007669"/>
    <property type="project" value="TreeGrafter"/>
</dbReference>
<reference evidence="3" key="1">
    <citation type="submission" date="2020-06" db="EMBL/GenBank/DDBJ databases">
        <title>Draft genome of Bugula neritina, a colonial animal packing powerful symbionts and potential medicines.</title>
        <authorList>
            <person name="Rayko M."/>
        </authorList>
    </citation>
    <scope>NUCLEOTIDE SEQUENCE [LARGE SCALE GENOMIC DNA]</scope>
    <source>
        <strain evidence="3">Kwan_BN1</strain>
    </source>
</reference>
<evidence type="ECO:0000313" key="4">
    <source>
        <dbReference type="Proteomes" id="UP000593567"/>
    </source>
</evidence>
<name>A0A7J7JBD0_BUGNE</name>
<dbReference type="Pfam" id="PF00685">
    <property type="entry name" value="Sulfotransfer_1"/>
    <property type="match status" value="1"/>
</dbReference>
<dbReference type="EMBL" id="VXIV02002740">
    <property type="protein sequence ID" value="KAF6023243.1"/>
    <property type="molecule type" value="Genomic_DNA"/>
</dbReference>
<dbReference type="GO" id="GO:0001517">
    <property type="term" value="F:N-acetylglucosamine 6-O-sulfotransferase activity"/>
    <property type="evidence" value="ECO:0007669"/>
    <property type="project" value="TreeGrafter"/>
</dbReference>